<evidence type="ECO:0000313" key="1">
    <source>
        <dbReference type="EMBL" id="MVM32421.1"/>
    </source>
</evidence>
<gene>
    <name evidence="1" type="ORF">GO755_20410</name>
</gene>
<proteinExistence type="predicted"/>
<dbReference type="Proteomes" id="UP000436006">
    <property type="component" value="Unassembled WGS sequence"/>
</dbReference>
<name>A0A7K1SF60_9BACT</name>
<organism evidence="1 2">
    <name type="scientific">Spirosoma arboris</name>
    <dbReference type="NCBI Taxonomy" id="2682092"/>
    <lineage>
        <taxon>Bacteria</taxon>
        <taxon>Pseudomonadati</taxon>
        <taxon>Bacteroidota</taxon>
        <taxon>Cytophagia</taxon>
        <taxon>Cytophagales</taxon>
        <taxon>Cytophagaceae</taxon>
        <taxon>Spirosoma</taxon>
    </lineage>
</organism>
<comment type="caution">
    <text evidence="1">The sequence shown here is derived from an EMBL/GenBank/DDBJ whole genome shotgun (WGS) entry which is preliminary data.</text>
</comment>
<accession>A0A7K1SF60</accession>
<evidence type="ECO:0000313" key="2">
    <source>
        <dbReference type="Proteomes" id="UP000436006"/>
    </source>
</evidence>
<sequence length="131" mass="15119">MNQGFKLRFDQLRESDPTHDDTASGSLETDPYQQPGYVRNVCFVWPDNRRMFFNYAYLVAVEFEPGHETNVIKLSFSSHTVLVKGYSLEPLFMALLDHLPRLITAIEPRYVLAEDKTEAVVIEIHVEKKDA</sequence>
<dbReference type="RefSeq" id="WP_157587134.1">
    <property type="nucleotide sequence ID" value="NZ_WPIN01000007.1"/>
</dbReference>
<reference evidence="1 2" key="1">
    <citation type="submission" date="2019-12" db="EMBL/GenBank/DDBJ databases">
        <title>Spirosoma sp. HMF4905 genome sequencing and assembly.</title>
        <authorList>
            <person name="Kang H."/>
            <person name="Cha I."/>
            <person name="Kim H."/>
            <person name="Joh K."/>
        </authorList>
    </citation>
    <scope>NUCLEOTIDE SEQUENCE [LARGE SCALE GENOMIC DNA]</scope>
    <source>
        <strain evidence="1 2">HMF4905</strain>
    </source>
</reference>
<keyword evidence="2" id="KW-1185">Reference proteome</keyword>
<protein>
    <submittedName>
        <fullName evidence="1">Uncharacterized protein</fullName>
    </submittedName>
</protein>
<dbReference type="AlphaFoldDB" id="A0A7K1SF60"/>
<dbReference type="EMBL" id="WPIN01000007">
    <property type="protein sequence ID" value="MVM32421.1"/>
    <property type="molecule type" value="Genomic_DNA"/>
</dbReference>